<reference evidence="4 5" key="1">
    <citation type="submission" date="2020-09" db="EMBL/GenBank/DDBJ databases">
        <title>Actinomycete isolated from the Camponotus japonicus Mayr.</title>
        <authorList>
            <person name="Gong X."/>
        </authorList>
    </citation>
    <scope>NUCLEOTIDE SEQUENCE [LARGE SCALE GENOMIC DNA]</scope>
    <source>
        <strain evidence="4 5">2C-HV3</strain>
    </source>
</reference>
<evidence type="ECO:0008006" key="6">
    <source>
        <dbReference type="Google" id="ProtNLM"/>
    </source>
</evidence>
<feature type="signal peptide" evidence="3">
    <location>
        <begin position="1"/>
        <end position="35"/>
    </location>
</feature>
<name>A0ABR8LDV7_9ACTN</name>
<keyword evidence="3" id="KW-0732">Signal</keyword>
<feature type="compositionally biased region" description="Gly residues" evidence="1">
    <location>
        <begin position="262"/>
        <end position="274"/>
    </location>
</feature>
<evidence type="ECO:0000256" key="1">
    <source>
        <dbReference type="SAM" id="MobiDB-lite"/>
    </source>
</evidence>
<evidence type="ECO:0000313" key="4">
    <source>
        <dbReference type="EMBL" id="MBD3147705.1"/>
    </source>
</evidence>
<keyword evidence="2" id="KW-1133">Transmembrane helix</keyword>
<feature type="region of interest" description="Disordered" evidence="1">
    <location>
        <begin position="211"/>
        <end position="274"/>
    </location>
</feature>
<evidence type="ECO:0000313" key="5">
    <source>
        <dbReference type="Proteomes" id="UP000653231"/>
    </source>
</evidence>
<organism evidence="4 5">
    <name type="scientific">Microbispora bryophytorum subsp. camponoti</name>
    <dbReference type="NCBI Taxonomy" id="1677852"/>
    <lineage>
        <taxon>Bacteria</taxon>
        <taxon>Bacillati</taxon>
        <taxon>Actinomycetota</taxon>
        <taxon>Actinomycetes</taxon>
        <taxon>Streptosporangiales</taxon>
        <taxon>Streptosporangiaceae</taxon>
        <taxon>Microbispora</taxon>
    </lineage>
</organism>
<sequence length="308" mass="29933">MLKSKARGRVAGRAAAAGVVSAGLLLGLSALGARADTKTVTYTCTPGTSGGTAVNHDFTVTLNASTSAVTGTQYTATLNIQPLTTSPFPVPVQIASGATIELQPTVSASVLPAGMTAGVSTPSPVGPALTAVVAAQGPMPSLPTATLTVTPSAGATSVVLTAKDFKISMIAPTGTGTTTTTPTALYNCAVATTGANTIPAVATIAVASPSASPSASASASPSPSASASPSPRNTRTVFETVFASPTPSKTKTTKSAQVESTPGGGAATGGGGEAGPDARLFVLTGTALMLAAGAGGLVLRTRRRPARR</sequence>
<keyword evidence="2" id="KW-0472">Membrane</keyword>
<keyword evidence="5" id="KW-1185">Reference proteome</keyword>
<feature type="compositionally biased region" description="Low complexity" evidence="1">
    <location>
        <begin position="211"/>
        <end position="231"/>
    </location>
</feature>
<feature type="chain" id="PRO_5045598341" description="LPXTG cell wall anchor domain-containing protein" evidence="3">
    <location>
        <begin position="36"/>
        <end position="308"/>
    </location>
</feature>
<dbReference type="Proteomes" id="UP000653231">
    <property type="component" value="Unassembled WGS sequence"/>
</dbReference>
<proteinExistence type="predicted"/>
<keyword evidence="2" id="KW-0812">Transmembrane</keyword>
<feature type="transmembrane region" description="Helical" evidence="2">
    <location>
        <begin position="280"/>
        <end position="299"/>
    </location>
</feature>
<dbReference type="RefSeq" id="WP_191054877.1">
    <property type="nucleotide sequence ID" value="NZ_JACXRZ010000034.1"/>
</dbReference>
<protein>
    <recommendedName>
        <fullName evidence="6">LPXTG cell wall anchor domain-containing protein</fullName>
    </recommendedName>
</protein>
<comment type="caution">
    <text evidence="4">The sequence shown here is derived from an EMBL/GenBank/DDBJ whole genome shotgun (WGS) entry which is preliminary data.</text>
</comment>
<evidence type="ECO:0000256" key="3">
    <source>
        <dbReference type="SAM" id="SignalP"/>
    </source>
</evidence>
<dbReference type="EMBL" id="JACXRZ010000034">
    <property type="protein sequence ID" value="MBD3147705.1"/>
    <property type="molecule type" value="Genomic_DNA"/>
</dbReference>
<evidence type="ECO:0000256" key="2">
    <source>
        <dbReference type="SAM" id="Phobius"/>
    </source>
</evidence>
<feature type="compositionally biased region" description="Low complexity" evidence="1">
    <location>
        <begin position="244"/>
        <end position="255"/>
    </location>
</feature>
<accession>A0ABR8LDV7</accession>
<gene>
    <name evidence="4" type="ORF">IEQ31_31675</name>
</gene>